<name>A0ACD4QAA8_9CAUD</name>
<reference evidence="1" key="1">
    <citation type="submission" date="2013-05" db="EMBL/GenBank/DDBJ databases">
        <authorList>
            <person name="Govender V.S."/>
            <person name="Mchunu L.V."/>
            <person name="Naicker R.N."/>
            <person name="Sha K.I."/>
            <person name="Zinyembe F."/>
            <person name="Pillay B."/>
            <person name="Larsen M.H."/>
            <person name="Rubin E.J."/>
            <person name="Kasprowicz V.O."/>
            <person name="Bishai W.R."/>
            <person name="Bowman C.A."/>
            <person name="Russell D.A."/>
            <person name="Jacobs-Sera D."/>
            <person name="Hendrix R.W."/>
            <person name="Hatfull G.F."/>
        </authorList>
    </citation>
    <scope>NUCLEOTIDE SEQUENCE</scope>
</reference>
<protein>
    <submittedName>
        <fullName evidence="1">Helix-turn-helix DNA binding domain protein</fullName>
    </submittedName>
</protein>
<gene>
    <name evidence="1" type="primary">34</name>
    <name evidence="1" type="ORF">PBI_MUDDY_34</name>
</gene>
<accession>A0ACD4QAA8</accession>
<keyword evidence="2" id="KW-1185">Reference proteome</keyword>
<evidence type="ECO:0000313" key="2">
    <source>
        <dbReference type="Proteomes" id="UP000015553"/>
    </source>
</evidence>
<sequence length="129" mass="14381">MNTTEAARVIGIKPKALRTFLRKSKSGVGSGSRYDFSHDEVMAMKDAYWEALAKPNAKDDGDGLGEGSKGLPLQWLNDPSKKALFAAEQRARLERLNARLREVKLDVPHMTDKELKVNGRAMRVEEINA</sequence>
<evidence type="ECO:0000313" key="1">
    <source>
        <dbReference type="EMBL" id="WEV84078.1"/>
    </source>
</evidence>
<organism evidence="1 2">
    <name type="scientific">Mycobacterium phage Muddy</name>
    <dbReference type="NCBI Taxonomy" id="1340829"/>
    <lineage>
        <taxon>Viruses</taxon>
        <taxon>Duplodnaviria</taxon>
        <taxon>Heunggongvirae</taxon>
        <taxon>Uroviricota</taxon>
        <taxon>Caudoviricetes</taxon>
        <taxon>Mapvirus</taxon>
        <taxon>Mapvirus muddy</taxon>
    </lineage>
</organism>
<dbReference type="Proteomes" id="UP000015553">
    <property type="component" value="Segment"/>
</dbReference>
<proteinExistence type="predicted"/>
<dbReference type="EMBL" id="KF024728">
    <property type="protein sequence ID" value="WEV84078.1"/>
    <property type="molecule type" value="Genomic_DNA"/>
</dbReference>